<dbReference type="AlphaFoldDB" id="A0ABD3PBF0"/>
<evidence type="ECO:0000256" key="1">
    <source>
        <dbReference type="SAM" id="MobiDB-lite"/>
    </source>
</evidence>
<keyword evidence="2" id="KW-0732">Signal</keyword>
<feature type="compositionally biased region" description="Polar residues" evidence="1">
    <location>
        <begin position="203"/>
        <end position="243"/>
    </location>
</feature>
<name>A0ABD3PBF0_9STRA</name>
<feature type="compositionally biased region" description="Basic and acidic residues" evidence="1">
    <location>
        <begin position="803"/>
        <end position="815"/>
    </location>
</feature>
<feature type="region of interest" description="Disordered" evidence="1">
    <location>
        <begin position="114"/>
        <end position="134"/>
    </location>
</feature>
<feature type="region of interest" description="Disordered" evidence="1">
    <location>
        <begin position="445"/>
        <end position="630"/>
    </location>
</feature>
<feature type="region of interest" description="Disordered" evidence="1">
    <location>
        <begin position="265"/>
        <end position="346"/>
    </location>
</feature>
<feature type="compositionally biased region" description="Basic and acidic residues" evidence="1">
    <location>
        <begin position="164"/>
        <end position="202"/>
    </location>
</feature>
<feature type="compositionally biased region" description="Acidic residues" evidence="1">
    <location>
        <begin position="287"/>
        <end position="309"/>
    </location>
</feature>
<evidence type="ECO:0000256" key="2">
    <source>
        <dbReference type="SAM" id="SignalP"/>
    </source>
</evidence>
<reference evidence="3 4" key="1">
    <citation type="submission" date="2024-10" db="EMBL/GenBank/DDBJ databases">
        <title>Updated reference genomes for cyclostephanoid diatoms.</title>
        <authorList>
            <person name="Roberts W.R."/>
            <person name="Alverson A.J."/>
        </authorList>
    </citation>
    <scope>NUCLEOTIDE SEQUENCE [LARGE SCALE GENOMIC DNA]</scope>
    <source>
        <strain evidence="3 4">AJA276-08</strain>
    </source>
</reference>
<proteinExistence type="predicted"/>
<dbReference type="Proteomes" id="UP001530315">
    <property type="component" value="Unassembled WGS sequence"/>
</dbReference>
<feature type="compositionally biased region" description="Basic and acidic residues" evidence="1">
    <location>
        <begin position="611"/>
        <end position="622"/>
    </location>
</feature>
<feature type="signal peptide" evidence="2">
    <location>
        <begin position="1"/>
        <end position="23"/>
    </location>
</feature>
<accession>A0ABD3PBF0</accession>
<protein>
    <submittedName>
        <fullName evidence="3">Uncharacterized protein</fullName>
    </submittedName>
</protein>
<feature type="region of interest" description="Disordered" evidence="1">
    <location>
        <begin position="688"/>
        <end position="894"/>
    </location>
</feature>
<feature type="region of interest" description="Disordered" evidence="1">
    <location>
        <begin position="164"/>
        <end position="243"/>
    </location>
</feature>
<gene>
    <name evidence="3" type="ORF">ACHAW5_000063</name>
</gene>
<evidence type="ECO:0000313" key="4">
    <source>
        <dbReference type="Proteomes" id="UP001530315"/>
    </source>
</evidence>
<feature type="compositionally biased region" description="Polar residues" evidence="1">
    <location>
        <begin position="313"/>
        <end position="326"/>
    </location>
</feature>
<organism evidence="3 4">
    <name type="scientific">Stephanodiscus triporus</name>
    <dbReference type="NCBI Taxonomy" id="2934178"/>
    <lineage>
        <taxon>Eukaryota</taxon>
        <taxon>Sar</taxon>
        <taxon>Stramenopiles</taxon>
        <taxon>Ochrophyta</taxon>
        <taxon>Bacillariophyta</taxon>
        <taxon>Coscinodiscophyceae</taxon>
        <taxon>Thalassiosirophycidae</taxon>
        <taxon>Stephanodiscales</taxon>
        <taxon>Stephanodiscaceae</taxon>
        <taxon>Stephanodiscus</taxon>
    </lineage>
</organism>
<sequence>MTELNFYLAIMSLVYLLAPPAESSLHISTRLVTPTRLASTWKQSSSTFGPSTPLAASPTAFVPSPRPDKSAIVGSIDSFRRLAFLSHFVHHSYTDSPSSQSVVHLRTPTCAPRRHRFSASLSSKNRDDGSDNSNEEYNIQRLYQQVQEEDSEWFYQTFSKLLAEDPSEKSDSSREEVVTEEAKRNDYDASRERVTKGDDGARSTENMPNTETEVISVKDATNSFSRETFEPPQSSIGSERNNIPIMQQSRREIVEEDVRALNGAVQHARTFDEGTRKDDNKGREDYEGSFDDDDEYEDSDAYDENDSDEDRPVSQSQRRQPAVSVSQERHRVKKPQTKSSVNARPPPIVRLRNTFDGDIEIIGPLADLLSLGYTKKEILVLRPQVLELIFEDRISKPKKGLPKRWVRLSKLNGFEKEAKEDEDDEDFEWEVEVVFGRSLDEKLGLEGHDTKDSMRVRNDSMDDEKSSSVSKVKEQETVGKMESAGAVSIPRESRSTPQQPKEDRIIESWGPFTSSHVPDTDDETAQKTTTESGTRQQRQQPIKEGEDEIVNNRRYDDEGGYDYSKRRPKPQRRLDDNGDEEFSPSKSPNKATPQRSLNNQQRRQRQRPPVRRRELLIDRGDNDEPPPNKFWMDLPTFRDFLRKEARFRLQILGPDWKESVLDESRWRYDLYKTWLTMLDDGIGENPLYEYGDRPRRPAERRRSSAQPRSRGERRRTRGQSERKLEEKDYDDDGGRINRRKARSETRGELERGESRRVEPRASIDRLPPPPRRPGTWKNFSDLDESLQRSSQERLKPDMSFPNFRDDKVAVGKDYDESYNEEDDDAPRSRRRPAVRPQRENAKFGNDVSYDRFFKDEREDSPRRRRRVRSAPERSQGQYSRKVETSSEQEYDEPS</sequence>
<comment type="caution">
    <text evidence="3">The sequence shown here is derived from an EMBL/GenBank/DDBJ whole genome shotgun (WGS) entry which is preliminary data.</text>
</comment>
<feature type="compositionally biased region" description="Basic and acidic residues" evidence="1">
    <location>
        <begin position="848"/>
        <end position="861"/>
    </location>
</feature>
<feature type="compositionally biased region" description="Basic and acidic residues" evidence="1">
    <location>
        <begin position="445"/>
        <end position="479"/>
    </location>
</feature>
<keyword evidence="4" id="KW-1185">Reference proteome</keyword>
<feature type="compositionally biased region" description="Polar residues" evidence="1">
    <location>
        <begin position="526"/>
        <end position="540"/>
    </location>
</feature>
<evidence type="ECO:0000313" key="3">
    <source>
        <dbReference type="EMBL" id="KAL3784501.1"/>
    </source>
</evidence>
<feature type="chain" id="PRO_5044794303" evidence="2">
    <location>
        <begin position="24"/>
        <end position="894"/>
    </location>
</feature>
<feature type="compositionally biased region" description="Polar residues" evidence="1">
    <location>
        <begin position="584"/>
        <end position="599"/>
    </location>
</feature>
<feature type="compositionally biased region" description="Basic and acidic residues" evidence="1">
    <location>
        <begin position="742"/>
        <end position="763"/>
    </location>
</feature>
<feature type="compositionally biased region" description="Basic and acidic residues" evidence="1">
    <location>
        <begin position="269"/>
        <end position="286"/>
    </location>
</feature>
<feature type="compositionally biased region" description="Basic and acidic residues" evidence="1">
    <location>
        <begin position="690"/>
        <end position="702"/>
    </location>
</feature>
<dbReference type="EMBL" id="JALLAZ020000927">
    <property type="protein sequence ID" value="KAL3784501.1"/>
    <property type="molecule type" value="Genomic_DNA"/>
</dbReference>